<feature type="region of interest" description="Disordered" evidence="1">
    <location>
        <begin position="22"/>
        <end position="66"/>
    </location>
</feature>
<feature type="compositionally biased region" description="Pro residues" evidence="1">
    <location>
        <begin position="29"/>
        <end position="65"/>
    </location>
</feature>
<protein>
    <submittedName>
        <fullName evidence="3">Rhodopsin-like isoform X2</fullName>
    </submittedName>
</protein>
<evidence type="ECO:0000313" key="3">
    <source>
        <dbReference type="RefSeq" id="XP_022718709.1"/>
    </source>
</evidence>
<sequence length="119" mass="12907">MGGGRDKHEGESSDKGLFSSLAGYAAGHYPPPGPYPPQGYPPHGYPPQGYPPAGYPPPGGYPPAAYPTHSGHPPAGYPGMLNYPLFFLWLFLIADIRLKLLILPREDLMVFDFSSCFKT</sequence>
<reference evidence="3" key="1">
    <citation type="submission" date="2025-08" db="UniProtKB">
        <authorList>
            <consortium name="RefSeq"/>
        </authorList>
    </citation>
    <scope>IDENTIFICATION</scope>
    <source>
        <tissue evidence="3">Fruit stalk</tissue>
    </source>
</reference>
<evidence type="ECO:0000256" key="1">
    <source>
        <dbReference type="SAM" id="MobiDB-lite"/>
    </source>
</evidence>
<gene>
    <name evidence="3" type="primary">LOC111276968</name>
</gene>
<keyword evidence="2" id="KW-1185">Reference proteome</keyword>
<name>A0A6P5WRN8_DURZI</name>
<dbReference type="Proteomes" id="UP000515121">
    <property type="component" value="Unplaced"/>
</dbReference>
<dbReference type="PANTHER" id="PTHR31248">
    <property type="entry name" value="DOMAIN PROTEIN, PUTATIVE (AFU_ORTHOLOGUE AFUA_5G04290)-RELATED"/>
    <property type="match status" value="1"/>
</dbReference>
<organism evidence="2 3">
    <name type="scientific">Durio zibethinus</name>
    <name type="common">Durian</name>
    <dbReference type="NCBI Taxonomy" id="66656"/>
    <lineage>
        <taxon>Eukaryota</taxon>
        <taxon>Viridiplantae</taxon>
        <taxon>Streptophyta</taxon>
        <taxon>Embryophyta</taxon>
        <taxon>Tracheophyta</taxon>
        <taxon>Spermatophyta</taxon>
        <taxon>Magnoliopsida</taxon>
        <taxon>eudicotyledons</taxon>
        <taxon>Gunneridae</taxon>
        <taxon>Pentapetalae</taxon>
        <taxon>rosids</taxon>
        <taxon>malvids</taxon>
        <taxon>Malvales</taxon>
        <taxon>Malvaceae</taxon>
        <taxon>Helicteroideae</taxon>
        <taxon>Durio</taxon>
    </lineage>
</organism>
<dbReference type="PRINTS" id="PR00239">
    <property type="entry name" value="RHODOPSNTAIL"/>
</dbReference>
<dbReference type="GeneID" id="111276968"/>
<dbReference type="RefSeq" id="XP_022718709.1">
    <property type="nucleotide sequence ID" value="XM_022862974.1"/>
</dbReference>
<evidence type="ECO:0000313" key="2">
    <source>
        <dbReference type="Proteomes" id="UP000515121"/>
    </source>
</evidence>
<dbReference type="PANTHER" id="PTHR31248:SF24">
    <property type="entry name" value="GLYCINE-RICH PROTEIN A3"/>
    <property type="match status" value="1"/>
</dbReference>
<dbReference type="AlphaFoldDB" id="A0A6P5WRN8"/>
<accession>A0A6P5WRN8</accession>
<proteinExistence type="predicted"/>